<gene>
    <name evidence="2" type="ORF">EV420DRAFT_1650105</name>
</gene>
<dbReference type="RefSeq" id="XP_060324004.1">
    <property type="nucleotide sequence ID" value="XM_060478415.1"/>
</dbReference>
<organism evidence="2 3">
    <name type="scientific">Armillaria tabescens</name>
    <name type="common">Ringless honey mushroom</name>
    <name type="synonym">Agaricus tabescens</name>
    <dbReference type="NCBI Taxonomy" id="1929756"/>
    <lineage>
        <taxon>Eukaryota</taxon>
        <taxon>Fungi</taxon>
        <taxon>Dikarya</taxon>
        <taxon>Basidiomycota</taxon>
        <taxon>Agaricomycotina</taxon>
        <taxon>Agaricomycetes</taxon>
        <taxon>Agaricomycetidae</taxon>
        <taxon>Agaricales</taxon>
        <taxon>Marasmiineae</taxon>
        <taxon>Physalacriaceae</taxon>
        <taxon>Desarmillaria</taxon>
    </lineage>
</organism>
<evidence type="ECO:0000313" key="3">
    <source>
        <dbReference type="Proteomes" id="UP001175211"/>
    </source>
</evidence>
<dbReference type="EMBL" id="JAUEPS010000070">
    <property type="protein sequence ID" value="KAK0441499.1"/>
    <property type="molecule type" value="Genomic_DNA"/>
</dbReference>
<accession>A0AA39MPR6</accession>
<comment type="caution">
    <text evidence="2">The sequence shown here is derived from an EMBL/GenBank/DDBJ whole genome shotgun (WGS) entry which is preliminary data.</text>
</comment>
<evidence type="ECO:0000313" key="2">
    <source>
        <dbReference type="EMBL" id="KAK0441499.1"/>
    </source>
</evidence>
<protein>
    <submittedName>
        <fullName evidence="2">Uncharacterized protein</fullName>
    </submittedName>
</protein>
<feature type="region of interest" description="Disordered" evidence="1">
    <location>
        <begin position="340"/>
        <end position="360"/>
    </location>
</feature>
<sequence>MDQALLPCKQPLHAQRTYETSLLFQRLLKPPLPPSPFHDAPLELRGWLKGLDDCLPGEVYEKVLDSESQSRMEENFENVSEAVHGCWEFLKDKVIVTIPCVTHDSTLDTIAAALHANWHATIGLRILAGTHIPLSEGHWKGPDILIFDRGLNWEDPKIFQSITTGRLMFGTHGRALMGIAIKLKYNDERLISVEIFVYYFSGEGNFFPEEAEPFSAGEIYVNQDGKLYPISERHKEDKLFQMVCAEVKGKRHFYECSLASNWIIDDNHHSSKEDLVIPPDFLKHVPDRTKMVISADSLWSDLKKGYQMTGYFNSVFEHFKKDGMPGNELKITCKRQGLHDGDVHRSDGSEEQVKKKGKHH</sequence>
<name>A0AA39MPR6_ARMTA</name>
<evidence type="ECO:0000256" key="1">
    <source>
        <dbReference type="SAM" id="MobiDB-lite"/>
    </source>
</evidence>
<dbReference type="Proteomes" id="UP001175211">
    <property type="component" value="Unassembled WGS sequence"/>
</dbReference>
<proteinExistence type="predicted"/>
<dbReference type="AlphaFoldDB" id="A0AA39MPR6"/>
<dbReference type="GeneID" id="85361963"/>
<keyword evidence="3" id="KW-1185">Reference proteome</keyword>
<feature type="compositionally biased region" description="Basic and acidic residues" evidence="1">
    <location>
        <begin position="340"/>
        <end position="354"/>
    </location>
</feature>
<reference evidence="2" key="1">
    <citation type="submission" date="2023-06" db="EMBL/GenBank/DDBJ databases">
        <authorList>
            <consortium name="Lawrence Berkeley National Laboratory"/>
            <person name="Ahrendt S."/>
            <person name="Sahu N."/>
            <person name="Indic B."/>
            <person name="Wong-Bajracharya J."/>
            <person name="Merenyi Z."/>
            <person name="Ke H.-M."/>
            <person name="Monk M."/>
            <person name="Kocsube S."/>
            <person name="Drula E."/>
            <person name="Lipzen A."/>
            <person name="Balint B."/>
            <person name="Henrissat B."/>
            <person name="Andreopoulos B."/>
            <person name="Martin F.M."/>
            <person name="Harder C.B."/>
            <person name="Rigling D."/>
            <person name="Ford K.L."/>
            <person name="Foster G.D."/>
            <person name="Pangilinan J."/>
            <person name="Papanicolaou A."/>
            <person name="Barry K."/>
            <person name="LaButti K."/>
            <person name="Viragh M."/>
            <person name="Koriabine M."/>
            <person name="Yan M."/>
            <person name="Riley R."/>
            <person name="Champramary S."/>
            <person name="Plett K.L."/>
            <person name="Tsai I.J."/>
            <person name="Slot J."/>
            <person name="Sipos G."/>
            <person name="Plett J."/>
            <person name="Nagy L.G."/>
            <person name="Grigoriev I.V."/>
        </authorList>
    </citation>
    <scope>NUCLEOTIDE SEQUENCE</scope>
    <source>
        <strain evidence="2">CCBAS 213</strain>
    </source>
</reference>